<reference evidence="1" key="1">
    <citation type="submission" date="2023-04" db="EMBL/GenBank/DDBJ databases">
        <authorList>
            <person name="Vijverberg K."/>
            <person name="Xiong W."/>
            <person name="Schranz E."/>
        </authorList>
    </citation>
    <scope>NUCLEOTIDE SEQUENCE</scope>
</reference>
<keyword evidence="2" id="KW-1185">Reference proteome</keyword>
<dbReference type="AlphaFoldDB" id="A0AA36EEY3"/>
<dbReference type="Proteomes" id="UP001177003">
    <property type="component" value="Chromosome 7"/>
</dbReference>
<accession>A0AA36EEY3</accession>
<gene>
    <name evidence="1" type="ORF">LSALG_LOCUS32841</name>
</gene>
<evidence type="ECO:0000313" key="2">
    <source>
        <dbReference type="Proteomes" id="UP001177003"/>
    </source>
</evidence>
<name>A0AA36EEY3_LACSI</name>
<dbReference type="EMBL" id="OX465083">
    <property type="protein sequence ID" value="CAI9293833.1"/>
    <property type="molecule type" value="Genomic_DNA"/>
</dbReference>
<sequence>MIDSVSSSRLLPLSTVRVLGMRLVLAISDFTPVSMVPRRIIAIRRGVVETVLRKFIPKLNSRRHELFQETPFGIFISMPTLNSDPMLCPLMMLHEVHDVLVPRARRFQFELQGRVVEYGKNNPHDVEATDFEIEFPFHSRYLTWTLHGMESAPMQ</sequence>
<organism evidence="1 2">
    <name type="scientific">Lactuca saligna</name>
    <name type="common">Willowleaf lettuce</name>
    <dbReference type="NCBI Taxonomy" id="75948"/>
    <lineage>
        <taxon>Eukaryota</taxon>
        <taxon>Viridiplantae</taxon>
        <taxon>Streptophyta</taxon>
        <taxon>Embryophyta</taxon>
        <taxon>Tracheophyta</taxon>
        <taxon>Spermatophyta</taxon>
        <taxon>Magnoliopsida</taxon>
        <taxon>eudicotyledons</taxon>
        <taxon>Gunneridae</taxon>
        <taxon>Pentapetalae</taxon>
        <taxon>asterids</taxon>
        <taxon>campanulids</taxon>
        <taxon>Asterales</taxon>
        <taxon>Asteraceae</taxon>
        <taxon>Cichorioideae</taxon>
        <taxon>Cichorieae</taxon>
        <taxon>Lactucinae</taxon>
        <taxon>Lactuca</taxon>
    </lineage>
</organism>
<protein>
    <submittedName>
        <fullName evidence="1">Uncharacterized protein</fullName>
    </submittedName>
</protein>
<proteinExistence type="predicted"/>
<evidence type="ECO:0000313" key="1">
    <source>
        <dbReference type="EMBL" id="CAI9293833.1"/>
    </source>
</evidence>